<dbReference type="InterPro" id="IPR036640">
    <property type="entry name" value="ABC1_TM_sf"/>
</dbReference>
<feature type="compositionally biased region" description="Pro residues" evidence="10">
    <location>
        <begin position="1"/>
        <end position="20"/>
    </location>
</feature>
<dbReference type="SMART" id="SM00382">
    <property type="entry name" value="AAA"/>
    <property type="match status" value="1"/>
</dbReference>
<evidence type="ECO:0000256" key="11">
    <source>
        <dbReference type="SAM" id="Phobius"/>
    </source>
</evidence>
<dbReference type="PANTHER" id="PTHR43394:SF1">
    <property type="entry name" value="ATP-BINDING CASSETTE SUB-FAMILY B MEMBER 10, MITOCHONDRIAL"/>
    <property type="match status" value="1"/>
</dbReference>
<evidence type="ECO:0000256" key="1">
    <source>
        <dbReference type="ARBA" id="ARBA00004651"/>
    </source>
</evidence>
<dbReference type="PANTHER" id="PTHR43394">
    <property type="entry name" value="ATP-DEPENDENT PERMEASE MDL1, MITOCHONDRIAL"/>
    <property type="match status" value="1"/>
</dbReference>
<feature type="transmembrane region" description="Helical" evidence="11">
    <location>
        <begin position="44"/>
        <end position="65"/>
    </location>
</feature>
<feature type="transmembrane region" description="Helical" evidence="11">
    <location>
        <begin position="181"/>
        <end position="200"/>
    </location>
</feature>
<feature type="domain" description="ABC transmembrane type-1" evidence="13">
    <location>
        <begin position="45"/>
        <end position="324"/>
    </location>
</feature>
<feature type="transmembrane region" description="Helical" evidence="11">
    <location>
        <begin position="156"/>
        <end position="175"/>
    </location>
</feature>
<keyword evidence="8 11" id="KW-0472">Membrane</keyword>
<evidence type="ECO:0000256" key="2">
    <source>
        <dbReference type="ARBA" id="ARBA00022448"/>
    </source>
</evidence>
<dbReference type="FunFam" id="3.40.50.300:FF:000299">
    <property type="entry name" value="ABC transporter ATP-binding protein/permease"/>
    <property type="match status" value="1"/>
</dbReference>
<comment type="similarity">
    <text evidence="9">Belongs to the ABC transporter superfamily. Lipid exporter (TC 3.A.1.106) family.</text>
</comment>
<comment type="subcellular location">
    <subcellularLocation>
        <location evidence="1">Cell membrane</location>
        <topology evidence="1">Multi-pass membrane protein</topology>
    </subcellularLocation>
</comment>
<evidence type="ECO:0000256" key="6">
    <source>
        <dbReference type="ARBA" id="ARBA00022840"/>
    </source>
</evidence>
<evidence type="ECO:0000259" key="13">
    <source>
        <dbReference type="PROSITE" id="PS50929"/>
    </source>
</evidence>
<keyword evidence="15" id="KW-1185">Reference proteome</keyword>
<dbReference type="CDD" id="cd18551">
    <property type="entry name" value="ABC_6TM_LmrA_like"/>
    <property type="match status" value="1"/>
</dbReference>
<gene>
    <name evidence="14" type="ORF">B4915_05755</name>
</gene>
<dbReference type="Pfam" id="PF00664">
    <property type="entry name" value="ABC_membrane"/>
    <property type="match status" value="1"/>
</dbReference>
<dbReference type="InterPro" id="IPR039421">
    <property type="entry name" value="Type_1_exporter"/>
</dbReference>
<dbReference type="Proteomes" id="UP000238650">
    <property type="component" value="Unassembled WGS sequence"/>
</dbReference>
<dbReference type="Gene3D" id="3.40.50.300">
    <property type="entry name" value="P-loop containing nucleotide triphosphate hydrolases"/>
    <property type="match status" value="1"/>
</dbReference>
<dbReference type="SUPFAM" id="SSF90123">
    <property type="entry name" value="ABC transporter transmembrane region"/>
    <property type="match status" value="1"/>
</dbReference>
<dbReference type="GO" id="GO:0005524">
    <property type="term" value="F:ATP binding"/>
    <property type="evidence" value="ECO:0007669"/>
    <property type="project" value="UniProtKB-KW"/>
</dbReference>
<evidence type="ECO:0000256" key="4">
    <source>
        <dbReference type="ARBA" id="ARBA00022692"/>
    </source>
</evidence>
<dbReference type="InterPro" id="IPR017871">
    <property type="entry name" value="ABC_transporter-like_CS"/>
</dbReference>
<dbReference type="Gene3D" id="1.20.1560.10">
    <property type="entry name" value="ABC transporter type 1, transmembrane domain"/>
    <property type="match status" value="1"/>
</dbReference>
<evidence type="ECO:0000256" key="10">
    <source>
        <dbReference type="SAM" id="MobiDB-lite"/>
    </source>
</evidence>
<dbReference type="OrthoDB" id="9806127at2"/>
<name>A0A2S9QPW2_9MICO</name>
<dbReference type="PROSITE" id="PS00211">
    <property type="entry name" value="ABC_TRANSPORTER_1"/>
    <property type="match status" value="1"/>
</dbReference>
<keyword evidence="6" id="KW-0067">ATP-binding</keyword>
<evidence type="ECO:0000313" key="15">
    <source>
        <dbReference type="Proteomes" id="UP000238650"/>
    </source>
</evidence>
<dbReference type="PROSITE" id="PS50929">
    <property type="entry name" value="ABC_TM1F"/>
    <property type="match status" value="1"/>
</dbReference>
<keyword evidence="3" id="KW-1003">Cell membrane</keyword>
<reference evidence="14 15" key="1">
    <citation type="journal article" date="2017" name="New Microbes New Infect">
        <title>Genome sequence of 'Leucobacter massiliensis' sp. nov. isolated from human pharynx after travel to the 2014 Hajj.</title>
        <authorList>
            <person name="Leangapichart T."/>
            <person name="Gautret P."/>
            <person name="Nguyen T.T."/>
            <person name="Armstrong N."/>
            <person name="Rolain J.M."/>
        </authorList>
    </citation>
    <scope>NUCLEOTIDE SEQUENCE [LARGE SCALE GENOMIC DNA]</scope>
    <source>
        <strain evidence="14 15">122RC15</strain>
    </source>
</reference>
<sequence>MTTTTPPPPAPEHGAVPPPVTRDEPRLPNLGTLWYFVRPYRGRLALGLLLGLGTTAAALATPLVAKRILDAVGTSGEVAWPIAVLLGLVVLGAGFGFAQAVLLGNLAEDVVYSVRKLLIRRFLRGRIPDLQSRPSGEVVTRVTSDTVLLREATSSALVNIVNELIALIGALALMAMLDPVLFALTLGCVLVVGALVGRLMPRIGAAQQRAQESVGRLGTILESVSRAVRTVKAARAERTEEQRILDEADESRRHGKRANRTEALAWTIASTGIQLGILVILSIGAWRIGAGALEISTLVAFLLYAFQLVEPVSSLTMYVSELQAGSAAAARIRETEDIVAEDTDTGQDAAARRPGAPTLELDRVTFTYPGTARPAVEELSLSLPERGRLAVVGPSGAGKTSLFSLILGFSHPDAGSIRMCGTDYSKLSLRSIRERIAYVEQDTPLLAGTIRYNLAYRFPEASDAELWAALDAVRLRGMVEALPRGLDEPVSSTGISGGQRQRIGVARAIVRPPEVLLLDEATAQLDGLTEAAVQSAIAAISEDTLVITIAHRLSTVMDADRILVMDHGQLCASGTHAELLRSNGLYARLVEALRIRPEASPGATESPQPLTR</sequence>
<keyword evidence="2" id="KW-0813">Transport</keyword>
<evidence type="ECO:0000256" key="8">
    <source>
        <dbReference type="ARBA" id="ARBA00023136"/>
    </source>
</evidence>
<dbReference type="InterPro" id="IPR003593">
    <property type="entry name" value="AAA+_ATPase"/>
</dbReference>
<dbReference type="InterPro" id="IPR027417">
    <property type="entry name" value="P-loop_NTPase"/>
</dbReference>
<proteinExistence type="inferred from homology"/>
<organism evidence="14 15">
    <name type="scientific">Leucobacter massiliensis</name>
    <dbReference type="NCBI Taxonomy" id="1686285"/>
    <lineage>
        <taxon>Bacteria</taxon>
        <taxon>Bacillati</taxon>
        <taxon>Actinomycetota</taxon>
        <taxon>Actinomycetes</taxon>
        <taxon>Micrococcales</taxon>
        <taxon>Microbacteriaceae</taxon>
        <taxon>Leucobacter</taxon>
    </lineage>
</organism>
<keyword evidence="5" id="KW-0547">Nucleotide-binding</keyword>
<dbReference type="Pfam" id="PF00005">
    <property type="entry name" value="ABC_tran"/>
    <property type="match status" value="1"/>
</dbReference>
<dbReference type="InterPro" id="IPR003439">
    <property type="entry name" value="ABC_transporter-like_ATP-bd"/>
</dbReference>
<evidence type="ECO:0000256" key="5">
    <source>
        <dbReference type="ARBA" id="ARBA00022741"/>
    </source>
</evidence>
<keyword evidence="4 11" id="KW-0812">Transmembrane</keyword>
<evidence type="ECO:0000256" key="3">
    <source>
        <dbReference type="ARBA" id="ARBA00022475"/>
    </source>
</evidence>
<evidence type="ECO:0000256" key="7">
    <source>
        <dbReference type="ARBA" id="ARBA00022989"/>
    </source>
</evidence>
<dbReference type="AlphaFoldDB" id="A0A2S9QPW2"/>
<dbReference type="PROSITE" id="PS50893">
    <property type="entry name" value="ABC_TRANSPORTER_2"/>
    <property type="match status" value="1"/>
</dbReference>
<feature type="transmembrane region" description="Helical" evidence="11">
    <location>
        <begin position="263"/>
        <end position="286"/>
    </location>
</feature>
<keyword evidence="7 11" id="KW-1133">Transmembrane helix</keyword>
<dbReference type="RefSeq" id="WP_105804884.1">
    <property type="nucleotide sequence ID" value="NZ_MWZD01000015.1"/>
</dbReference>
<feature type="domain" description="ABC transporter" evidence="12">
    <location>
        <begin position="359"/>
        <end position="592"/>
    </location>
</feature>
<comment type="caution">
    <text evidence="14">The sequence shown here is derived from an EMBL/GenBank/DDBJ whole genome shotgun (WGS) entry which is preliminary data.</text>
</comment>
<dbReference type="SUPFAM" id="SSF52540">
    <property type="entry name" value="P-loop containing nucleoside triphosphate hydrolases"/>
    <property type="match status" value="1"/>
</dbReference>
<dbReference type="EMBL" id="MWZD01000015">
    <property type="protein sequence ID" value="PRI11612.1"/>
    <property type="molecule type" value="Genomic_DNA"/>
</dbReference>
<feature type="region of interest" description="Disordered" evidence="10">
    <location>
        <begin position="1"/>
        <end position="24"/>
    </location>
</feature>
<dbReference type="InterPro" id="IPR011527">
    <property type="entry name" value="ABC1_TM_dom"/>
</dbReference>
<evidence type="ECO:0000259" key="12">
    <source>
        <dbReference type="PROSITE" id="PS50893"/>
    </source>
</evidence>
<dbReference type="GO" id="GO:0015421">
    <property type="term" value="F:ABC-type oligopeptide transporter activity"/>
    <property type="evidence" value="ECO:0007669"/>
    <property type="project" value="TreeGrafter"/>
</dbReference>
<feature type="transmembrane region" description="Helical" evidence="11">
    <location>
        <begin position="85"/>
        <end position="107"/>
    </location>
</feature>
<evidence type="ECO:0000256" key="9">
    <source>
        <dbReference type="ARBA" id="ARBA00061644"/>
    </source>
</evidence>
<dbReference type="GO" id="GO:0016887">
    <property type="term" value="F:ATP hydrolysis activity"/>
    <property type="evidence" value="ECO:0007669"/>
    <property type="project" value="InterPro"/>
</dbReference>
<accession>A0A2S9QPW2</accession>
<evidence type="ECO:0000313" key="14">
    <source>
        <dbReference type="EMBL" id="PRI11612.1"/>
    </source>
</evidence>
<dbReference type="GO" id="GO:0005886">
    <property type="term" value="C:plasma membrane"/>
    <property type="evidence" value="ECO:0007669"/>
    <property type="project" value="UniProtKB-SubCell"/>
</dbReference>
<protein>
    <submittedName>
        <fullName evidence="14">ABC transporter permease</fullName>
    </submittedName>
</protein>